<protein>
    <submittedName>
        <fullName evidence="1">Uncharacterized protein</fullName>
    </submittedName>
</protein>
<proteinExistence type="predicted"/>
<dbReference type="PANTHER" id="PTHR34235:SF4">
    <property type="entry name" value="SLR0291 PROTEIN"/>
    <property type="match status" value="1"/>
</dbReference>
<dbReference type="InterPro" id="IPR002636">
    <property type="entry name" value="DUF29"/>
</dbReference>
<dbReference type="Pfam" id="PF01724">
    <property type="entry name" value="DUF29"/>
    <property type="match status" value="1"/>
</dbReference>
<evidence type="ECO:0000313" key="2">
    <source>
        <dbReference type="Proteomes" id="UP001195624"/>
    </source>
</evidence>
<keyword evidence="2" id="KW-1185">Reference proteome</keyword>
<sequence length="94" mass="11018">MGTRYETDVLAWSTEQAALLRAGKFSQIDIEHIAEEIEDVGKSEKRELESRIECSSRKVYLVYGKDTFGRFLSRIVRDLEYQKRCSETAFFSWL</sequence>
<dbReference type="PANTHER" id="PTHR34235">
    <property type="entry name" value="SLR1203 PROTEIN-RELATED"/>
    <property type="match status" value="1"/>
</dbReference>
<gene>
    <name evidence="1" type="ORF">J2125_004266</name>
</gene>
<dbReference type="Proteomes" id="UP001195624">
    <property type="component" value="Unassembled WGS sequence"/>
</dbReference>
<reference evidence="1 2" key="1">
    <citation type="submission" date="2021-03" db="EMBL/GenBank/DDBJ databases">
        <authorList>
            <person name="D'Agostino P."/>
            <person name="Huntemann M."/>
            <person name="Clum A."/>
            <person name="Spunde A."/>
            <person name="Palaniappan K."/>
            <person name="Ritter S."/>
            <person name="Mikhailova N."/>
            <person name="Chen I.-M."/>
            <person name="Stamatis D."/>
            <person name="Reddy T."/>
            <person name="O'Malley R."/>
            <person name="Daum C."/>
            <person name="Shapiro N."/>
            <person name="Ivanova N."/>
            <person name="Kyrpides N."/>
            <person name="Woyke T."/>
        </authorList>
    </citation>
    <scope>NUCLEOTIDE SEQUENCE [LARGE SCALE GENOMIC DNA]</scope>
    <source>
        <strain evidence="1 2">WS4403</strain>
    </source>
</reference>
<dbReference type="EMBL" id="JAGGMQ010000001">
    <property type="protein sequence ID" value="MBP2171074.1"/>
    <property type="molecule type" value="Genomic_DNA"/>
</dbReference>
<accession>A0ABS4PEK9</accession>
<dbReference type="Gene3D" id="1.20.1220.20">
    <property type="entry name" value="Uncharcterised protein PF01724"/>
    <property type="match status" value="1"/>
</dbReference>
<comment type="caution">
    <text evidence="1">The sequence shown here is derived from an EMBL/GenBank/DDBJ whole genome shotgun (WGS) entry which is preliminary data.</text>
</comment>
<evidence type="ECO:0000313" key="1">
    <source>
        <dbReference type="EMBL" id="MBP2171074.1"/>
    </source>
</evidence>
<organism evidence="1 2">
    <name type="scientific">Winslowiella toletana</name>
    <dbReference type="NCBI Taxonomy" id="92490"/>
    <lineage>
        <taxon>Bacteria</taxon>
        <taxon>Pseudomonadati</taxon>
        <taxon>Pseudomonadota</taxon>
        <taxon>Gammaproteobacteria</taxon>
        <taxon>Enterobacterales</taxon>
        <taxon>Erwiniaceae</taxon>
        <taxon>Winslowiella</taxon>
    </lineage>
</organism>
<name>A0ABS4PEK9_9GAMM</name>
<reference evidence="2" key="2">
    <citation type="submission" date="2023-07" db="EMBL/GenBank/DDBJ databases">
        <title>Genome mining of underrepresented organisms for secondary metabolites.</title>
        <authorList>
            <person name="D'Agostino P.M."/>
        </authorList>
    </citation>
    <scope>NUCLEOTIDE SEQUENCE [LARGE SCALE GENOMIC DNA]</scope>
    <source>
        <strain evidence="2">WS4403</strain>
    </source>
</reference>